<protein>
    <submittedName>
        <fullName evidence="1">Uncharacterized protein</fullName>
    </submittedName>
</protein>
<evidence type="ECO:0000313" key="1">
    <source>
        <dbReference type="EMBL" id="OHA59877.1"/>
    </source>
</evidence>
<name>A0A1G2QHD5_9BACT</name>
<dbReference type="AlphaFoldDB" id="A0A1G2QHD5"/>
<reference evidence="1 2" key="1">
    <citation type="journal article" date="2016" name="Nat. Commun.">
        <title>Thousands of microbial genomes shed light on interconnected biogeochemical processes in an aquifer system.</title>
        <authorList>
            <person name="Anantharaman K."/>
            <person name="Brown C.T."/>
            <person name="Hug L.A."/>
            <person name="Sharon I."/>
            <person name="Castelle C.J."/>
            <person name="Probst A.J."/>
            <person name="Thomas B.C."/>
            <person name="Singh A."/>
            <person name="Wilkins M.J."/>
            <person name="Karaoz U."/>
            <person name="Brodie E.L."/>
            <person name="Williams K.H."/>
            <person name="Hubbard S.S."/>
            <person name="Banfield J.F."/>
        </authorList>
    </citation>
    <scope>NUCLEOTIDE SEQUENCE [LARGE SCALE GENOMIC DNA]</scope>
</reference>
<proteinExistence type="predicted"/>
<dbReference type="STRING" id="1802440.A2569_01145"/>
<evidence type="ECO:0000313" key="2">
    <source>
        <dbReference type="Proteomes" id="UP000177090"/>
    </source>
</evidence>
<organism evidence="1 2">
    <name type="scientific">Candidatus Vogelbacteria bacterium RIFOXYD1_FULL_51_18</name>
    <dbReference type="NCBI Taxonomy" id="1802440"/>
    <lineage>
        <taxon>Bacteria</taxon>
        <taxon>Candidatus Vogeliibacteriota</taxon>
    </lineage>
</organism>
<accession>A0A1G2QHD5</accession>
<gene>
    <name evidence="1" type="ORF">A2569_01145</name>
</gene>
<comment type="caution">
    <text evidence="1">The sequence shown here is derived from an EMBL/GenBank/DDBJ whole genome shotgun (WGS) entry which is preliminary data.</text>
</comment>
<dbReference type="Proteomes" id="UP000177090">
    <property type="component" value="Unassembled WGS sequence"/>
</dbReference>
<sequence>MITVSVLCVVAIIAAIFTRFTRAYNRAYSYFVIFASGYMESLEDEETIDVSADDLQDLGDTPVFPVALHSTQKLEDRGMMERELRNMLSPNL</sequence>
<dbReference type="EMBL" id="MHTL01000020">
    <property type="protein sequence ID" value="OHA59877.1"/>
    <property type="molecule type" value="Genomic_DNA"/>
</dbReference>